<proteinExistence type="predicted"/>
<protein>
    <submittedName>
        <fullName evidence="2">UPF0272 protein</fullName>
    </submittedName>
</protein>
<reference evidence="2" key="1">
    <citation type="submission" date="2020-10" db="EMBL/GenBank/DDBJ databases">
        <title>Taxonomic study of unclassified bacteria belonging to the class Ktedonobacteria.</title>
        <authorList>
            <person name="Yabe S."/>
            <person name="Wang C.M."/>
            <person name="Zheng Y."/>
            <person name="Sakai Y."/>
            <person name="Cavaletti L."/>
            <person name="Monciardini P."/>
            <person name="Donadio S."/>
        </authorList>
    </citation>
    <scope>NUCLEOTIDE SEQUENCE</scope>
    <source>
        <strain evidence="2">SOSP1-1</strain>
    </source>
</reference>
<dbReference type="Proteomes" id="UP000612362">
    <property type="component" value="Unassembled WGS sequence"/>
</dbReference>
<dbReference type="InterPro" id="IPR002822">
    <property type="entry name" value="Ni_insertion"/>
</dbReference>
<dbReference type="EMBL" id="BNJF01000007">
    <property type="protein sequence ID" value="GHO50137.1"/>
    <property type="molecule type" value="Genomic_DNA"/>
</dbReference>
<keyword evidence="3" id="KW-1185">Reference proteome</keyword>
<sequence length="406" mass="44147">MTSNMALLDCSLGISGPLFLGALVDAGLDVAHLNKALSALPSPLASFTITAHKEYKTVSGTLVRIDVGEQAGLASWRLATTEALLERSALPECVRRRVLAIVERMAQIVGRTRGILPEDVTLPRYEWLVILIAVTLGVDMLKLERVYATPLPMLTGSYVSEDGERVPLVSPETVALLASVQAPWRMAEGAVELISLEGAALLAELATFEHVPSFVITGAGYGLTPQHSGSLRLCLGYLQEAQKISTENREGLADTDEVTVIETNIDNMSGELLGALMDHLLTLGALDVSYTPMQMKKNRPATLVRVIGKPEDGERLSMALLHETTTLGVRMQRMQRLKARREQRSLQTPLGPLLVKVKLLGDQILSAAPEYEECARLAREQGVPLAQVYDVAQHAVRTLIIGYNKE</sequence>
<dbReference type="PANTHER" id="PTHR36566:SF1">
    <property type="entry name" value="PYRIDINIUM-3,5-BISTHIOCARBOXYLIC ACID MONONUCLEOTIDE NICKEL INSERTION PROTEIN"/>
    <property type="match status" value="1"/>
</dbReference>
<accession>A0A8J3ICH1</accession>
<dbReference type="Gene3D" id="3.30.70.1380">
    <property type="entry name" value="Transcriptional regulatory protein pf0864 domain like"/>
    <property type="match status" value="1"/>
</dbReference>
<dbReference type="AlphaFoldDB" id="A0A8J3ICH1"/>
<dbReference type="Pfam" id="PF01969">
    <property type="entry name" value="Ni_insertion"/>
    <property type="match status" value="1"/>
</dbReference>
<name>A0A8J3ICH1_9CHLR</name>
<dbReference type="Gene3D" id="3.10.20.300">
    <property type="entry name" value="mk0293 like domain"/>
    <property type="match status" value="1"/>
</dbReference>
<comment type="caution">
    <text evidence="2">The sequence shown here is derived from an EMBL/GenBank/DDBJ whole genome shotgun (WGS) entry which is preliminary data.</text>
</comment>
<evidence type="ECO:0000256" key="1">
    <source>
        <dbReference type="ARBA" id="ARBA00022596"/>
    </source>
</evidence>
<dbReference type="PANTHER" id="PTHR36566">
    <property type="entry name" value="NICKEL INSERTION PROTEIN-RELATED"/>
    <property type="match status" value="1"/>
</dbReference>
<dbReference type="RefSeq" id="WP_220199198.1">
    <property type="nucleotide sequence ID" value="NZ_BNJF01000007.1"/>
</dbReference>
<gene>
    <name evidence="2" type="ORF">KSX_83000</name>
</gene>
<organism evidence="2 3">
    <name type="scientific">Ktedonospora formicarum</name>
    <dbReference type="NCBI Taxonomy" id="2778364"/>
    <lineage>
        <taxon>Bacteria</taxon>
        <taxon>Bacillati</taxon>
        <taxon>Chloroflexota</taxon>
        <taxon>Ktedonobacteria</taxon>
        <taxon>Ktedonobacterales</taxon>
        <taxon>Ktedonobacteraceae</taxon>
        <taxon>Ktedonospora</taxon>
    </lineage>
</organism>
<evidence type="ECO:0000313" key="3">
    <source>
        <dbReference type="Proteomes" id="UP000612362"/>
    </source>
</evidence>
<evidence type="ECO:0000313" key="2">
    <source>
        <dbReference type="EMBL" id="GHO50137.1"/>
    </source>
</evidence>
<keyword evidence="1" id="KW-0533">Nickel</keyword>